<dbReference type="InterPro" id="IPR046840">
    <property type="entry name" value="SpoIVA_C"/>
</dbReference>
<dbReference type="InterPro" id="IPR027417">
    <property type="entry name" value="P-loop_NTPase"/>
</dbReference>
<evidence type="ECO:0000313" key="5">
    <source>
        <dbReference type="Proteomes" id="UP000446866"/>
    </source>
</evidence>
<dbReference type="Pfam" id="PF20438">
    <property type="entry name" value="SpoIVA_middle"/>
    <property type="match status" value="1"/>
</dbReference>
<feature type="domain" description="Stage IV sporulation protein A ATPase" evidence="1">
    <location>
        <begin position="19"/>
        <end position="254"/>
    </location>
</feature>
<sequence>MAVFSYILNKLCEKEDEGMTDGNIYKSIAERTGGEIYAGVVGPVRTGKSTFIKRFMELFVVPGIENTYARTRVVDQLPQSGDGRTITTTEPKFVPEEAVKVKINHAAMEIRLVDCVGYLVPGVLGHQEDGKSRMVKTPWDKAEMPFEQAAERGTEKVITDHSTVGIMVTCDGSFGEIPREAYEGAEEKTVSQLKALGKPFVIVLNSAIPASNACQNLAKELSEKYAAPVIAADCAVMDRSVPEQIFDELLKQFPVSEIFIDLPEYMDALSQNHYIKAGIVRTVCEWMDGIDTISSVEQTVQMLSANAHVKEVSVQHSEMATGRVYIDVKLQEGLYYQIMEELLGQPVRSDRELFMLLSEYAGAKRAYDDMAQALEKVKSTGYGIVHPKLSQMNLGKPEVFKQGSKYGVRLVASAPCLHMVRTDISTEISPIVGTEQQSADLAKYLMEKFDVAENAEGAESSDIWDTNLFGKSLQELVAEQMEGKLTAMPESLQVKVQRSLQKISNEGKDYFICIIL</sequence>
<feature type="domain" description="Stage IV sporulation protein A middle" evidence="2">
    <location>
        <begin position="255"/>
        <end position="433"/>
    </location>
</feature>
<gene>
    <name evidence="4" type="primary">spoIVA</name>
    <name evidence="4" type="ORF">D0435_09640</name>
</gene>
<dbReference type="Pfam" id="PF09547">
    <property type="entry name" value="SpoIVA_ATPase"/>
    <property type="match status" value="1"/>
</dbReference>
<dbReference type="CDD" id="cd00882">
    <property type="entry name" value="Ras_like_GTPase"/>
    <property type="match status" value="1"/>
</dbReference>
<name>A0A845QIC9_9FIRM</name>
<evidence type="ECO:0000259" key="1">
    <source>
        <dbReference type="Pfam" id="PF09547"/>
    </source>
</evidence>
<comment type="caution">
    <text evidence="4">The sequence shown here is derived from an EMBL/GenBank/DDBJ whole genome shotgun (WGS) entry which is preliminary data.</text>
</comment>
<reference evidence="4 5" key="1">
    <citation type="submission" date="2018-08" db="EMBL/GenBank/DDBJ databases">
        <title>Murine metabolic-syndrome-specific gut microbial biobank.</title>
        <authorList>
            <person name="Liu C."/>
        </authorList>
    </citation>
    <scope>NUCLEOTIDE SEQUENCE [LARGE SCALE GENOMIC DNA]</scope>
    <source>
        <strain evidence="4 5">28</strain>
    </source>
</reference>
<dbReference type="NCBIfam" id="TIGR02836">
    <property type="entry name" value="spore_IV_A"/>
    <property type="match status" value="1"/>
</dbReference>
<organism evidence="4 5">
    <name type="scientific">Anaerotruncus colihominis</name>
    <dbReference type="NCBI Taxonomy" id="169435"/>
    <lineage>
        <taxon>Bacteria</taxon>
        <taxon>Bacillati</taxon>
        <taxon>Bacillota</taxon>
        <taxon>Clostridia</taxon>
        <taxon>Eubacteriales</taxon>
        <taxon>Oscillospiraceae</taxon>
        <taxon>Anaerotruncus</taxon>
    </lineage>
</organism>
<dbReference type="Gene3D" id="3.40.50.300">
    <property type="entry name" value="P-loop containing nucleotide triphosphate hydrolases"/>
    <property type="match status" value="1"/>
</dbReference>
<protein>
    <submittedName>
        <fullName evidence="4">Stage IV sporulation protein A</fullName>
    </submittedName>
</protein>
<dbReference type="GO" id="GO:0016887">
    <property type="term" value="F:ATP hydrolysis activity"/>
    <property type="evidence" value="ECO:0007669"/>
    <property type="project" value="InterPro"/>
</dbReference>
<dbReference type="EMBL" id="QXWK01000017">
    <property type="protein sequence ID" value="NBH61912.1"/>
    <property type="molecule type" value="Genomic_DNA"/>
</dbReference>
<evidence type="ECO:0000259" key="3">
    <source>
        <dbReference type="Pfam" id="PF20439"/>
    </source>
</evidence>
<proteinExistence type="predicted"/>
<dbReference type="GO" id="GO:0005524">
    <property type="term" value="F:ATP binding"/>
    <property type="evidence" value="ECO:0007669"/>
    <property type="project" value="InterPro"/>
</dbReference>
<dbReference type="Pfam" id="PF20439">
    <property type="entry name" value="SpoIVA_C"/>
    <property type="match status" value="1"/>
</dbReference>
<accession>A0A845QIC9</accession>
<dbReference type="GO" id="GO:0043934">
    <property type="term" value="P:sporulation"/>
    <property type="evidence" value="ECO:0007669"/>
    <property type="project" value="InterPro"/>
</dbReference>
<dbReference type="InterPro" id="IPR046842">
    <property type="entry name" value="SpoIVA_ATPase"/>
</dbReference>
<dbReference type="Proteomes" id="UP000446866">
    <property type="component" value="Unassembled WGS sequence"/>
</dbReference>
<keyword evidence="5" id="KW-1185">Reference proteome</keyword>
<dbReference type="SUPFAM" id="SSF52540">
    <property type="entry name" value="P-loop containing nucleoside triphosphate hydrolases"/>
    <property type="match status" value="1"/>
</dbReference>
<dbReference type="AlphaFoldDB" id="A0A845QIC9"/>
<dbReference type="InterPro" id="IPR014201">
    <property type="entry name" value="Spore_IV_A"/>
</dbReference>
<dbReference type="PIRSF" id="PIRSF007466">
    <property type="entry name" value="SpoIVA"/>
    <property type="match status" value="1"/>
</dbReference>
<evidence type="ECO:0000259" key="2">
    <source>
        <dbReference type="Pfam" id="PF20438"/>
    </source>
</evidence>
<feature type="domain" description="Sporulation stage IV protein A C-terminal" evidence="3">
    <location>
        <begin position="434"/>
        <end position="516"/>
    </location>
</feature>
<dbReference type="InterPro" id="IPR046841">
    <property type="entry name" value="SpoIVA_middle"/>
</dbReference>
<evidence type="ECO:0000313" key="4">
    <source>
        <dbReference type="EMBL" id="NBH61912.1"/>
    </source>
</evidence>